<sequence>MRALNLLIKPYSSGCNLRCKYCFYYDVADNRIIKNYGPMKFDVLEKLVKEAFAYADTIVNFMFQGGEPTLVGIEYYRKFHEYVEIYNKNNIRTAFFMQTNGTLLNREWIELYKKYDYLIGISIDGYKEIHDVFRLSAKNKGTFEQVIKGAELLKNNNIEFNVLCVINKLVAKNGKKVYNFFKEKNFRYMQFIPCIDNFNKKNEENYTLTAKDYGIFLNDTFSLWYEDFIKGNFISIRYFDNLIRILLGEPPEACDMMGFCSVNGVVESNGDIYPCDFYVLDEYKIGNIVNDKFENILFSENAVKFYTSSLKMSEKCKKCKYLKICRSGCRRYKNFDGTENLYENKFCDAYMNFFGKNLEKLIEVAKITRKIRYENVKNLQK</sequence>
<evidence type="ECO:0000256" key="2">
    <source>
        <dbReference type="ARBA" id="ARBA00022691"/>
    </source>
</evidence>
<dbReference type="Pfam" id="PF13186">
    <property type="entry name" value="SPASM"/>
    <property type="match status" value="1"/>
</dbReference>
<dbReference type="SFLD" id="SFLDS00029">
    <property type="entry name" value="Radical_SAM"/>
    <property type="match status" value="1"/>
</dbReference>
<dbReference type="SUPFAM" id="SSF102114">
    <property type="entry name" value="Radical SAM enzymes"/>
    <property type="match status" value="1"/>
</dbReference>
<feature type="domain" description="Radical SAM core" evidence="7">
    <location>
        <begin position="1"/>
        <end position="226"/>
    </location>
</feature>
<dbReference type="InterPro" id="IPR007197">
    <property type="entry name" value="rSAM"/>
</dbReference>
<dbReference type="InterPro" id="IPR013785">
    <property type="entry name" value="Aldolase_TIM"/>
</dbReference>
<keyword evidence="3" id="KW-0479">Metal-binding</keyword>
<protein>
    <submittedName>
        <fullName evidence="8">Anaerobic sulfatase maturase</fullName>
    </submittedName>
</protein>
<dbReference type="SFLD" id="SFLDG01386">
    <property type="entry name" value="main_SPASM_domain-containing"/>
    <property type="match status" value="1"/>
</dbReference>
<dbReference type="Proteomes" id="UP000321606">
    <property type="component" value="Chromosome"/>
</dbReference>
<dbReference type="PROSITE" id="PS51918">
    <property type="entry name" value="RADICAL_SAM"/>
    <property type="match status" value="1"/>
</dbReference>
<keyword evidence="2" id="KW-0949">S-adenosyl-L-methionine</keyword>
<dbReference type="KEGG" id="lgo:JCM16774_1538"/>
<dbReference type="Gene3D" id="3.20.20.70">
    <property type="entry name" value="Aldolase class I"/>
    <property type="match status" value="1"/>
</dbReference>
<dbReference type="STRING" id="714315.GCA_000516535_01545"/>
<dbReference type="InterPro" id="IPR034485">
    <property type="entry name" value="Anaerobic_Cys-type_sulfatase-m"/>
</dbReference>
<dbReference type="NCBIfam" id="TIGR03942">
    <property type="entry name" value="sulfatase_rSAM"/>
    <property type="match status" value="1"/>
</dbReference>
<evidence type="ECO:0000256" key="4">
    <source>
        <dbReference type="ARBA" id="ARBA00023004"/>
    </source>
</evidence>
<keyword evidence="5" id="KW-0411">Iron-sulfur</keyword>
<reference evidence="8 9" key="1">
    <citation type="submission" date="2019-07" db="EMBL/GenBank/DDBJ databases">
        <title>Complete Genome Sequence of Leptotrichia goodfellowii Strain JCM 16774.</title>
        <authorList>
            <person name="Watanabe S."/>
            <person name="Cui L."/>
        </authorList>
    </citation>
    <scope>NUCLEOTIDE SEQUENCE [LARGE SCALE GENOMIC DNA]</scope>
    <source>
        <strain evidence="8 9">JCM16774</strain>
    </source>
</reference>
<comment type="cofactor">
    <cofactor evidence="1">
        <name>[4Fe-4S] cluster</name>
        <dbReference type="ChEBI" id="CHEBI:49883"/>
    </cofactor>
</comment>
<dbReference type="GO" id="GO:0051536">
    <property type="term" value="F:iron-sulfur cluster binding"/>
    <property type="evidence" value="ECO:0007669"/>
    <property type="project" value="UniProtKB-KW"/>
</dbReference>
<dbReference type="SFLD" id="SFLDF00289">
    <property type="entry name" value="anaerobic_Cys-type_sulfatase-m"/>
    <property type="match status" value="1"/>
</dbReference>
<keyword evidence="4" id="KW-0408">Iron</keyword>
<evidence type="ECO:0000313" key="9">
    <source>
        <dbReference type="Proteomes" id="UP000321606"/>
    </source>
</evidence>
<evidence type="ECO:0000256" key="1">
    <source>
        <dbReference type="ARBA" id="ARBA00001966"/>
    </source>
</evidence>
<dbReference type="InterPro" id="IPR023885">
    <property type="entry name" value="4Fe4S-binding_SPASM_dom"/>
</dbReference>
<gene>
    <name evidence="8" type="ORF">JCM16774_1538</name>
</gene>
<dbReference type="NCBIfam" id="NF010321">
    <property type="entry name" value="PRK13758.1"/>
    <property type="match status" value="1"/>
</dbReference>
<evidence type="ECO:0000313" key="8">
    <source>
        <dbReference type="EMBL" id="BBM36594.1"/>
    </source>
</evidence>
<organism evidence="8 9">
    <name type="scientific">Pseudoleptotrichia goodfellowii</name>
    <dbReference type="NCBI Taxonomy" id="157692"/>
    <lineage>
        <taxon>Bacteria</taxon>
        <taxon>Fusobacteriati</taxon>
        <taxon>Fusobacteriota</taxon>
        <taxon>Fusobacteriia</taxon>
        <taxon>Fusobacteriales</taxon>
        <taxon>Leptotrichiaceae</taxon>
        <taxon>Pseudoleptotrichia</taxon>
    </lineage>
</organism>
<evidence type="ECO:0000256" key="5">
    <source>
        <dbReference type="ARBA" id="ARBA00023014"/>
    </source>
</evidence>
<dbReference type="InterPro" id="IPR058240">
    <property type="entry name" value="rSAM_sf"/>
</dbReference>
<dbReference type="PANTHER" id="PTHR43273">
    <property type="entry name" value="ANAEROBIC SULFATASE-MATURATING ENZYME HOMOLOG ASLB-RELATED"/>
    <property type="match status" value="1"/>
</dbReference>
<evidence type="ECO:0000256" key="6">
    <source>
        <dbReference type="ARBA" id="ARBA00023601"/>
    </source>
</evidence>
<dbReference type="Pfam" id="PF04055">
    <property type="entry name" value="Radical_SAM"/>
    <property type="match status" value="1"/>
</dbReference>
<proteinExistence type="inferred from homology"/>
<dbReference type="CDD" id="cd01335">
    <property type="entry name" value="Radical_SAM"/>
    <property type="match status" value="1"/>
</dbReference>
<name>A0A510JBM9_9FUSO</name>
<dbReference type="AlphaFoldDB" id="A0A510JBM9"/>
<dbReference type="SFLD" id="SFLDG01067">
    <property type="entry name" value="SPASM/twitch_domain_containing"/>
    <property type="match status" value="1"/>
</dbReference>
<dbReference type="NCBIfam" id="TIGR04085">
    <property type="entry name" value="rSAM_more_4Fe4S"/>
    <property type="match status" value="1"/>
</dbReference>
<dbReference type="RefSeq" id="WP_036056143.1">
    <property type="nucleotide sequence ID" value="NZ_AP019822.1"/>
</dbReference>
<dbReference type="SFLD" id="SFLDG01072">
    <property type="entry name" value="dehydrogenase_like"/>
    <property type="match status" value="1"/>
</dbReference>
<dbReference type="InterPro" id="IPR023867">
    <property type="entry name" value="Sulphatase_maturase_rSAM"/>
</dbReference>
<evidence type="ECO:0000259" key="7">
    <source>
        <dbReference type="PROSITE" id="PS51918"/>
    </source>
</evidence>
<accession>A0A510JBM9</accession>
<evidence type="ECO:0000256" key="3">
    <source>
        <dbReference type="ARBA" id="ARBA00022723"/>
    </source>
</evidence>
<dbReference type="OrthoDB" id="9808591at2"/>
<dbReference type="SFLD" id="SFLDG01384">
    <property type="entry name" value="thioether_bond_formation_requi"/>
    <property type="match status" value="1"/>
</dbReference>
<comment type="similarity">
    <text evidence="6">Belongs to the radical SAM superfamily. Anaerobic sulfatase-maturating enzyme family.</text>
</comment>
<dbReference type="EMBL" id="AP019822">
    <property type="protein sequence ID" value="BBM36594.1"/>
    <property type="molecule type" value="Genomic_DNA"/>
</dbReference>
<dbReference type="GO" id="GO:0016491">
    <property type="term" value="F:oxidoreductase activity"/>
    <property type="evidence" value="ECO:0007669"/>
    <property type="project" value="InterPro"/>
</dbReference>
<dbReference type="GO" id="GO:0046872">
    <property type="term" value="F:metal ion binding"/>
    <property type="evidence" value="ECO:0007669"/>
    <property type="project" value="UniProtKB-KW"/>
</dbReference>
<dbReference type="PANTHER" id="PTHR43273:SF3">
    <property type="entry name" value="ANAEROBIC SULFATASE-MATURATING ENZYME HOMOLOG ASLB-RELATED"/>
    <property type="match status" value="1"/>
</dbReference>